<feature type="compositionally biased region" description="Low complexity" evidence="1">
    <location>
        <begin position="64"/>
        <end position="74"/>
    </location>
</feature>
<dbReference type="Proteomes" id="UP001152797">
    <property type="component" value="Unassembled WGS sequence"/>
</dbReference>
<dbReference type="AlphaFoldDB" id="A0A9P1DW55"/>
<evidence type="ECO:0000313" key="3">
    <source>
        <dbReference type="EMBL" id="CAL1169892.1"/>
    </source>
</evidence>
<feature type="region of interest" description="Disordered" evidence="1">
    <location>
        <begin position="45"/>
        <end position="76"/>
    </location>
</feature>
<feature type="region of interest" description="Disordered" evidence="1">
    <location>
        <begin position="106"/>
        <end position="160"/>
    </location>
</feature>
<protein>
    <submittedName>
        <fullName evidence="2">Uncharacterized protein</fullName>
    </submittedName>
</protein>
<gene>
    <name evidence="2" type="ORF">C1SCF055_LOCUS41247</name>
</gene>
<evidence type="ECO:0000313" key="2">
    <source>
        <dbReference type="EMBL" id="CAI4016517.1"/>
    </source>
</evidence>
<dbReference type="EMBL" id="CAMXCT030006589">
    <property type="protein sequence ID" value="CAL4803829.1"/>
    <property type="molecule type" value="Genomic_DNA"/>
</dbReference>
<proteinExistence type="predicted"/>
<dbReference type="EMBL" id="CAMXCT020006589">
    <property type="protein sequence ID" value="CAL1169892.1"/>
    <property type="molecule type" value="Genomic_DNA"/>
</dbReference>
<organism evidence="2">
    <name type="scientific">Cladocopium goreaui</name>
    <dbReference type="NCBI Taxonomy" id="2562237"/>
    <lineage>
        <taxon>Eukaryota</taxon>
        <taxon>Sar</taxon>
        <taxon>Alveolata</taxon>
        <taxon>Dinophyceae</taxon>
        <taxon>Suessiales</taxon>
        <taxon>Symbiodiniaceae</taxon>
        <taxon>Cladocopium</taxon>
    </lineage>
</organism>
<name>A0A9P1DW55_9DINO</name>
<dbReference type="EMBL" id="CAMXCT010006589">
    <property type="protein sequence ID" value="CAI4016517.1"/>
    <property type="molecule type" value="Genomic_DNA"/>
</dbReference>
<reference evidence="3" key="2">
    <citation type="submission" date="2024-04" db="EMBL/GenBank/DDBJ databases">
        <authorList>
            <person name="Chen Y."/>
            <person name="Shah S."/>
            <person name="Dougan E. K."/>
            <person name="Thang M."/>
            <person name="Chan C."/>
        </authorList>
    </citation>
    <scope>NUCLEOTIDE SEQUENCE [LARGE SCALE GENOMIC DNA]</scope>
</reference>
<comment type="caution">
    <text evidence="2">The sequence shown here is derived from an EMBL/GenBank/DDBJ whole genome shotgun (WGS) entry which is preliminary data.</text>
</comment>
<sequence length="253" mass="27706">MESPAGEWRGQAITKPHLYWVVPADPMKDDRSLAKLVSDEVKPTKTAAAVEDPTPLQCEVPEVSTTSSSSTQSTCPTAVQVKPMPDAVAHSETPTGSAGVKPIPDAVVHFEPPTGSASAAVKRPQKTSSEKTKKHGKKRKPVEDPETPEEKPKKILPEGCGGFTTKAMSCQICSRPREVDQRGSACPTCLQIMRGKDFNVRSISKVQADKAMHVAIRSKSLEMKPIRSQQQEEHLRNTLSQVEKYLKELKRMV</sequence>
<evidence type="ECO:0000256" key="1">
    <source>
        <dbReference type="SAM" id="MobiDB-lite"/>
    </source>
</evidence>
<keyword evidence="4" id="KW-1185">Reference proteome</keyword>
<evidence type="ECO:0000313" key="4">
    <source>
        <dbReference type="Proteomes" id="UP001152797"/>
    </source>
</evidence>
<reference evidence="2" key="1">
    <citation type="submission" date="2022-10" db="EMBL/GenBank/DDBJ databases">
        <authorList>
            <person name="Chen Y."/>
            <person name="Dougan E. K."/>
            <person name="Chan C."/>
            <person name="Rhodes N."/>
            <person name="Thang M."/>
        </authorList>
    </citation>
    <scope>NUCLEOTIDE SEQUENCE</scope>
</reference>
<accession>A0A9P1DW55</accession>